<dbReference type="SMART" id="SM00893">
    <property type="entry name" value="ETF"/>
    <property type="match status" value="1"/>
</dbReference>
<dbReference type="InterPro" id="IPR014729">
    <property type="entry name" value="Rossmann-like_a/b/a_fold"/>
</dbReference>
<evidence type="ECO:0000256" key="2">
    <source>
        <dbReference type="ARBA" id="ARBA00011355"/>
    </source>
</evidence>
<accession>C0CHD0</accession>
<comment type="similarity">
    <text evidence="1">Belongs to the ETF beta-subunit/FixA family.</text>
</comment>
<dbReference type="PANTHER" id="PTHR21294:SF8">
    <property type="entry name" value="ELECTRON TRANSFER FLAVOPROTEIN SUBUNIT BETA"/>
    <property type="match status" value="1"/>
</dbReference>
<dbReference type="Pfam" id="PF01012">
    <property type="entry name" value="ETF"/>
    <property type="match status" value="1"/>
</dbReference>
<dbReference type="SUPFAM" id="SSF52402">
    <property type="entry name" value="Adenine nucleotide alpha hydrolases-like"/>
    <property type="match status" value="1"/>
</dbReference>
<evidence type="ECO:0000256" key="1">
    <source>
        <dbReference type="ARBA" id="ARBA00007557"/>
    </source>
</evidence>
<protein>
    <recommendedName>
        <fullName evidence="5">Electron transfer flavoprotein alpha/beta-subunit N-terminal domain-containing protein</fullName>
    </recommendedName>
</protein>
<dbReference type="GeneID" id="86821522"/>
<dbReference type="RefSeq" id="WP_005945115.1">
    <property type="nucleotide sequence ID" value="NZ_CP136423.1"/>
</dbReference>
<dbReference type="AlphaFoldDB" id="C0CHD0"/>
<dbReference type="Gene3D" id="3.40.50.620">
    <property type="entry name" value="HUPs"/>
    <property type="match status" value="1"/>
</dbReference>
<reference evidence="6 7" key="2">
    <citation type="submission" date="2009-02" db="EMBL/GenBank/DDBJ databases">
        <title>Draft genome sequence of Blautia hydrogenotrophica DSM 10507 (Ruminococcus hydrogenotrophicus DSM 10507).</title>
        <authorList>
            <person name="Sudarsanam P."/>
            <person name="Ley R."/>
            <person name="Guruge J."/>
            <person name="Turnbaugh P.J."/>
            <person name="Mahowald M."/>
            <person name="Liep D."/>
            <person name="Gordon J."/>
        </authorList>
    </citation>
    <scope>NUCLEOTIDE SEQUENCE [LARGE SCALE GENOMIC DNA]</scope>
    <source>
        <strain evidence="7">DSM 10507 / JCM 14656 / S5a33</strain>
    </source>
</reference>
<dbReference type="InterPro" id="IPR012255">
    <property type="entry name" value="ETF_b"/>
</dbReference>
<reference evidence="6 7" key="1">
    <citation type="submission" date="2009-01" db="EMBL/GenBank/DDBJ databases">
        <authorList>
            <person name="Fulton L."/>
            <person name="Clifton S."/>
            <person name="Fulton B."/>
            <person name="Xu J."/>
            <person name="Minx P."/>
            <person name="Pepin K.H."/>
            <person name="Johnson M."/>
            <person name="Bhonagiri V."/>
            <person name="Nash W.E."/>
            <person name="Mardis E.R."/>
            <person name="Wilson R.K."/>
        </authorList>
    </citation>
    <scope>NUCLEOTIDE SEQUENCE [LARGE SCALE GENOMIC DNA]</scope>
    <source>
        <strain evidence="7">DSM 10507 / JCM 14656 / S5a33</strain>
    </source>
</reference>
<gene>
    <name evidence="6" type="ORF">RUMHYD_00244</name>
</gene>
<comment type="subunit">
    <text evidence="2">Heterodimer of an alpha and a beta subunit.</text>
</comment>
<dbReference type="GO" id="GO:0009055">
    <property type="term" value="F:electron transfer activity"/>
    <property type="evidence" value="ECO:0007669"/>
    <property type="project" value="InterPro"/>
</dbReference>
<dbReference type="eggNOG" id="COG2086">
    <property type="taxonomic scope" value="Bacteria"/>
</dbReference>
<evidence type="ECO:0000259" key="5">
    <source>
        <dbReference type="SMART" id="SM00893"/>
    </source>
</evidence>
<dbReference type="PANTHER" id="PTHR21294">
    <property type="entry name" value="ELECTRON TRANSFER FLAVOPROTEIN BETA-SUBUNIT"/>
    <property type="match status" value="1"/>
</dbReference>
<dbReference type="Proteomes" id="UP000003100">
    <property type="component" value="Unassembled WGS sequence"/>
</dbReference>
<evidence type="ECO:0000313" key="6">
    <source>
        <dbReference type="EMBL" id="EEG50850.1"/>
    </source>
</evidence>
<keyword evidence="3" id="KW-0813">Transport</keyword>
<keyword evidence="4" id="KW-0249">Electron transport</keyword>
<dbReference type="HOGENOM" id="CLU_087555_1_0_9"/>
<keyword evidence="7" id="KW-1185">Reference proteome</keyword>
<sequence length="272" mass="31156">MNLLACFKIVPDMEAIDSTDWEVDDSLSVDLSYVRPIWNCFDESSLEMLLKLSDLSEGFCSLVNLWALTVGKKNADSYLSTLYALGYERAIRIEEEKKELRFWPDWTAEVIAAYVRRACEVDAVVMGSVSSDGNNGKTPLLTAEKLGWPCVTQVIQMELVDEGHLRVTSMQDQGKVTQVVTLPCVFSVGNAPCSYLRVPTLKDRMKRGRRPIEYLSWEELGIQDQTDREGITLEALEPMRQERDGQRIEGEDIREKVKLLYEEYLKERLERL</sequence>
<feature type="domain" description="Electron transfer flavoprotein alpha/beta-subunit N-terminal" evidence="5">
    <location>
        <begin position="26"/>
        <end position="224"/>
    </location>
</feature>
<proteinExistence type="inferred from homology"/>
<evidence type="ECO:0000313" key="7">
    <source>
        <dbReference type="Proteomes" id="UP000003100"/>
    </source>
</evidence>
<dbReference type="EMBL" id="ACBZ01000006">
    <property type="protein sequence ID" value="EEG50850.1"/>
    <property type="molecule type" value="Genomic_DNA"/>
</dbReference>
<comment type="caution">
    <text evidence="6">The sequence shown here is derived from an EMBL/GenBank/DDBJ whole genome shotgun (WGS) entry which is preliminary data.</text>
</comment>
<name>C0CHD0_BLAHS</name>
<evidence type="ECO:0000256" key="4">
    <source>
        <dbReference type="ARBA" id="ARBA00022982"/>
    </source>
</evidence>
<dbReference type="InterPro" id="IPR014730">
    <property type="entry name" value="ETF_a/b_N"/>
</dbReference>
<evidence type="ECO:0000256" key="3">
    <source>
        <dbReference type="ARBA" id="ARBA00022448"/>
    </source>
</evidence>
<organism evidence="6 7">
    <name type="scientific">Blautia hydrogenotrophica (strain DSM 10507 / JCM 14656 / S5a33)</name>
    <name type="common">Ruminococcus hydrogenotrophicus</name>
    <dbReference type="NCBI Taxonomy" id="476272"/>
    <lineage>
        <taxon>Bacteria</taxon>
        <taxon>Bacillati</taxon>
        <taxon>Bacillota</taxon>
        <taxon>Clostridia</taxon>
        <taxon>Lachnospirales</taxon>
        <taxon>Lachnospiraceae</taxon>
        <taxon>Blautia</taxon>
    </lineage>
</organism>
<dbReference type="PATRIC" id="fig|476272.21.peg.3250"/>